<dbReference type="Pfam" id="PF01757">
    <property type="entry name" value="Acyl_transf_3"/>
    <property type="match status" value="1"/>
</dbReference>
<accession>A0A9E5JW73</accession>
<keyword evidence="4" id="KW-0012">Acyltransferase</keyword>
<keyword evidence="2" id="KW-0472">Membrane</keyword>
<feature type="transmembrane region" description="Helical" evidence="2">
    <location>
        <begin position="152"/>
        <end position="171"/>
    </location>
</feature>
<gene>
    <name evidence="4" type="ORF">FK219_009545</name>
</gene>
<dbReference type="EMBL" id="VIKT02000015">
    <property type="protein sequence ID" value="NHF63478.1"/>
    <property type="molecule type" value="Genomic_DNA"/>
</dbReference>
<keyword evidence="5" id="KW-1185">Reference proteome</keyword>
<feature type="transmembrane region" description="Helical" evidence="2">
    <location>
        <begin position="72"/>
        <end position="92"/>
    </location>
</feature>
<feature type="transmembrane region" description="Helical" evidence="2">
    <location>
        <begin position="234"/>
        <end position="255"/>
    </location>
</feature>
<reference evidence="4 5" key="1">
    <citation type="submission" date="2020-03" db="EMBL/GenBank/DDBJ databases">
        <title>Chryseoglobus sp. isolated from a deep-sea seamount.</title>
        <authorList>
            <person name="Zhang D.-C."/>
        </authorList>
    </citation>
    <scope>NUCLEOTIDE SEQUENCE [LARGE SCALE GENOMIC DNA]</scope>
    <source>
        <strain evidence="4 5">KN1116</strain>
    </source>
</reference>
<evidence type="ECO:0000259" key="3">
    <source>
        <dbReference type="Pfam" id="PF01757"/>
    </source>
</evidence>
<organism evidence="4 5">
    <name type="scientific">Microcella pacifica</name>
    <dbReference type="NCBI Taxonomy" id="2591847"/>
    <lineage>
        <taxon>Bacteria</taxon>
        <taxon>Bacillati</taxon>
        <taxon>Actinomycetota</taxon>
        <taxon>Actinomycetes</taxon>
        <taxon>Micrococcales</taxon>
        <taxon>Microbacteriaceae</taxon>
        <taxon>Microcella</taxon>
    </lineage>
</organism>
<dbReference type="AlphaFoldDB" id="A0A9E5JW73"/>
<dbReference type="Proteomes" id="UP000818266">
    <property type="component" value="Unassembled WGS sequence"/>
</dbReference>
<name>A0A9E5JW73_9MICO</name>
<feature type="compositionally biased region" description="Polar residues" evidence="1">
    <location>
        <begin position="1"/>
        <end position="12"/>
    </location>
</feature>
<evidence type="ECO:0000313" key="4">
    <source>
        <dbReference type="EMBL" id="NHF63478.1"/>
    </source>
</evidence>
<comment type="caution">
    <text evidence="4">The sequence shown here is derived from an EMBL/GenBank/DDBJ whole genome shotgun (WGS) entry which is preliminary data.</text>
</comment>
<dbReference type="GO" id="GO:0016747">
    <property type="term" value="F:acyltransferase activity, transferring groups other than amino-acyl groups"/>
    <property type="evidence" value="ECO:0007669"/>
    <property type="project" value="InterPro"/>
</dbReference>
<dbReference type="OrthoDB" id="8206682at2"/>
<keyword evidence="4" id="KW-0808">Transferase</keyword>
<feature type="transmembrane region" description="Helical" evidence="2">
    <location>
        <begin position="202"/>
        <end position="222"/>
    </location>
</feature>
<feature type="transmembrane region" description="Helical" evidence="2">
    <location>
        <begin position="113"/>
        <end position="132"/>
    </location>
</feature>
<protein>
    <submittedName>
        <fullName evidence="4">Acyltransferase</fullName>
    </submittedName>
</protein>
<evidence type="ECO:0000256" key="2">
    <source>
        <dbReference type="SAM" id="Phobius"/>
    </source>
</evidence>
<evidence type="ECO:0000256" key="1">
    <source>
        <dbReference type="SAM" id="MobiDB-lite"/>
    </source>
</evidence>
<feature type="transmembrane region" description="Helical" evidence="2">
    <location>
        <begin position="267"/>
        <end position="287"/>
    </location>
</feature>
<keyword evidence="2" id="KW-0812">Transmembrane</keyword>
<sequence length="437" mass="46850">MTDSASRDSGTAASPPPVPSTGRDTAVDFVKAACLLVVVGLHAMMAGFTVGAEGLTITNALDGHPIFAWSTWAVQVMPLFFLLGGFSSLTQWRRLRGAGVSASDYVRMRITRLVRPAVLLFALVGLTLAILALTGLPADILREVGFRIGQPLWFLAVYIGCAGLVPWMTALHERAPRLTLAALLLAAVAVDSVVAATGLELLGALNLFFVWVLIQQLGFAYADGIIGVLPRWALFVLAVAAFALLLFLTTVFGYSTDMYENLNPPTVCILVLGVGQLMLFATAHPWLRAVADRPRVARVGLWVNANSMTIYLWHVPVIVLVVVVMLISNLPFPEPLSLQWWQTRPLFLVAIALALVPIVMLVRQFDRSRHDDREVTMSPLLAATKVLLGVAGVTVILLVGFSPAAGAALGVLLLALAVQLRGRRRKLVEPESGGAGG</sequence>
<feature type="region of interest" description="Disordered" evidence="1">
    <location>
        <begin position="1"/>
        <end position="21"/>
    </location>
</feature>
<keyword evidence="2" id="KW-1133">Transmembrane helix</keyword>
<dbReference type="InterPro" id="IPR002656">
    <property type="entry name" value="Acyl_transf_3_dom"/>
</dbReference>
<feature type="domain" description="Acyltransferase 3" evidence="3">
    <location>
        <begin position="26"/>
        <end position="356"/>
    </location>
</feature>
<feature type="transmembrane region" description="Helical" evidence="2">
    <location>
        <begin position="404"/>
        <end position="420"/>
    </location>
</feature>
<feature type="transmembrane region" description="Helical" evidence="2">
    <location>
        <begin position="32"/>
        <end position="52"/>
    </location>
</feature>
<proteinExistence type="predicted"/>
<feature type="transmembrane region" description="Helical" evidence="2">
    <location>
        <begin position="347"/>
        <end position="365"/>
    </location>
</feature>
<feature type="transmembrane region" description="Helical" evidence="2">
    <location>
        <begin position="178"/>
        <end position="196"/>
    </location>
</feature>
<evidence type="ECO:0000313" key="5">
    <source>
        <dbReference type="Proteomes" id="UP000818266"/>
    </source>
</evidence>
<feature type="transmembrane region" description="Helical" evidence="2">
    <location>
        <begin position="308"/>
        <end position="327"/>
    </location>
</feature>
<dbReference type="RefSeq" id="WP_152583875.1">
    <property type="nucleotide sequence ID" value="NZ_VIKT02000015.1"/>
</dbReference>
<feature type="transmembrane region" description="Helical" evidence="2">
    <location>
        <begin position="377"/>
        <end position="398"/>
    </location>
</feature>